<dbReference type="AlphaFoldDB" id="A0A1C7LP54"/>
<reference evidence="1 2" key="1">
    <citation type="submission" date="2016-03" db="EMBL/GenBank/DDBJ databases">
        <title>Whole genome sequencing of Grifola frondosa 9006-11.</title>
        <authorList>
            <person name="Min B."/>
            <person name="Park H."/>
            <person name="Kim J.-G."/>
            <person name="Cho H."/>
            <person name="Oh Y.-L."/>
            <person name="Kong W.-S."/>
            <person name="Choi I.-G."/>
        </authorList>
    </citation>
    <scope>NUCLEOTIDE SEQUENCE [LARGE SCALE GENOMIC DNA]</scope>
    <source>
        <strain evidence="1 2">9006-11</strain>
    </source>
</reference>
<accession>A0A1C7LP54</accession>
<evidence type="ECO:0000313" key="2">
    <source>
        <dbReference type="Proteomes" id="UP000092993"/>
    </source>
</evidence>
<keyword evidence="2" id="KW-1185">Reference proteome</keyword>
<dbReference type="OMA" id="YERGWIR"/>
<name>A0A1C7LP54_GRIFR</name>
<proteinExistence type="predicted"/>
<gene>
    <name evidence="1" type="ORF">A0H81_13644</name>
</gene>
<dbReference type="EMBL" id="LUGG01000031">
    <property type="protein sequence ID" value="OBZ66400.1"/>
    <property type="molecule type" value="Genomic_DNA"/>
</dbReference>
<comment type="caution">
    <text evidence="1">The sequence shown here is derived from an EMBL/GenBank/DDBJ whole genome shotgun (WGS) entry which is preliminary data.</text>
</comment>
<organism evidence="1 2">
    <name type="scientific">Grifola frondosa</name>
    <name type="common">Maitake</name>
    <name type="synonym">Polyporus frondosus</name>
    <dbReference type="NCBI Taxonomy" id="5627"/>
    <lineage>
        <taxon>Eukaryota</taxon>
        <taxon>Fungi</taxon>
        <taxon>Dikarya</taxon>
        <taxon>Basidiomycota</taxon>
        <taxon>Agaricomycotina</taxon>
        <taxon>Agaricomycetes</taxon>
        <taxon>Polyporales</taxon>
        <taxon>Grifolaceae</taxon>
        <taxon>Grifola</taxon>
    </lineage>
</organism>
<protein>
    <submittedName>
        <fullName evidence="1">Uncharacterized protein</fullName>
    </submittedName>
</protein>
<dbReference type="OrthoDB" id="2749329at2759"/>
<evidence type="ECO:0000313" key="1">
    <source>
        <dbReference type="EMBL" id="OBZ66400.1"/>
    </source>
</evidence>
<sequence length="199" mass="22994">MIEVMVSEPPMDDPPHYLRISKLAAPSKFEGTDDANTFEVWLQELLEYLATLRVTGPDFNRDHLRMMGSALSESASQWFFSMVQSPSRERRDWTFEATVVAMHRRFLHKKCIRSPVTNWDQMTYSASCGGVADLYKHLNKYAEQMFEHPSDFKFRQRFLSALPSGMCEAIVLHQGHSAAMSTFRKIYAAALAYERGWIR</sequence>
<dbReference type="Proteomes" id="UP000092993">
    <property type="component" value="Unassembled WGS sequence"/>
</dbReference>